<feature type="transmembrane region" description="Helical" evidence="8">
    <location>
        <begin position="219"/>
        <end position="240"/>
    </location>
</feature>
<feature type="transmembrane region" description="Helical" evidence="8">
    <location>
        <begin position="305"/>
        <end position="326"/>
    </location>
</feature>
<comment type="caution">
    <text evidence="9">The sequence shown here is derived from an EMBL/GenBank/DDBJ whole genome shotgun (WGS) entry which is preliminary data.</text>
</comment>
<dbReference type="InterPro" id="IPR037294">
    <property type="entry name" value="ABC_BtuC-like"/>
</dbReference>
<dbReference type="Proteomes" id="UP000053528">
    <property type="component" value="Unassembled WGS sequence"/>
</dbReference>
<dbReference type="EMBL" id="JRNH01000017">
    <property type="protein sequence ID" value="KGF20300.1"/>
    <property type="molecule type" value="Genomic_DNA"/>
</dbReference>
<keyword evidence="6 8" id="KW-1133">Transmembrane helix</keyword>
<keyword evidence="4" id="KW-1003">Cell membrane</keyword>
<gene>
    <name evidence="9" type="ORF">HMPREF2128_06055</name>
</gene>
<dbReference type="PANTHER" id="PTHR30472">
    <property type="entry name" value="FERRIC ENTEROBACTIN TRANSPORT SYSTEM PERMEASE PROTEIN"/>
    <property type="match status" value="1"/>
</dbReference>
<evidence type="ECO:0000256" key="5">
    <source>
        <dbReference type="ARBA" id="ARBA00022692"/>
    </source>
</evidence>
<feature type="transmembrane region" description="Helical" evidence="8">
    <location>
        <begin position="25"/>
        <end position="48"/>
    </location>
</feature>
<organism evidence="9 10">
    <name type="scientific">Pseudoglutamicibacter albus DNF00011</name>
    <dbReference type="NCBI Taxonomy" id="1401063"/>
    <lineage>
        <taxon>Bacteria</taxon>
        <taxon>Bacillati</taxon>
        <taxon>Actinomycetota</taxon>
        <taxon>Actinomycetes</taxon>
        <taxon>Micrococcales</taxon>
        <taxon>Micrococcaceae</taxon>
        <taxon>Pseudoglutamicibacter</taxon>
    </lineage>
</organism>
<feature type="transmembrane region" description="Helical" evidence="8">
    <location>
        <begin position="260"/>
        <end position="293"/>
    </location>
</feature>
<dbReference type="SUPFAM" id="SSF81345">
    <property type="entry name" value="ABC transporter involved in vitamin B12 uptake, BtuC"/>
    <property type="match status" value="1"/>
</dbReference>
<dbReference type="GO" id="GO:0005886">
    <property type="term" value="C:plasma membrane"/>
    <property type="evidence" value="ECO:0007669"/>
    <property type="project" value="UniProtKB-SubCell"/>
</dbReference>
<evidence type="ECO:0000256" key="2">
    <source>
        <dbReference type="ARBA" id="ARBA00007935"/>
    </source>
</evidence>
<feature type="transmembrane region" description="Helical" evidence="8">
    <location>
        <begin position="332"/>
        <end position="350"/>
    </location>
</feature>
<feature type="transmembrane region" description="Helical" evidence="8">
    <location>
        <begin position="119"/>
        <end position="140"/>
    </location>
</feature>
<dbReference type="GO" id="GO:0033214">
    <property type="term" value="P:siderophore-iron import into cell"/>
    <property type="evidence" value="ECO:0007669"/>
    <property type="project" value="TreeGrafter"/>
</dbReference>
<keyword evidence="3" id="KW-0813">Transport</keyword>
<accession>A0A095YD14</accession>
<feature type="transmembrane region" description="Helical" evidence="8">
    <location>
        <begin position="90"/>
        <end position="107"/>
    </location>
</feature>
<evidence type="ECO:0000313" key="10">
    <source>
        <dbReference type="Proteomes" id="UP000053528"/>
    </source>
</evidence>
<proteinExistence type="inferred from homology"/>
<sequence length="366" mass="36836">MIKALSPLASPAQRLRGGAGARRPLSVVAVTLGALAFLVLLMIASLYLGARSLSMGEVTSILLHGPHHAPHSTAGAEQAGIVWDLRVPRTLLAVFAGAALAMAGAIAQSWTRNPLADPGIIGVNAGAGFAVAVSLTVGWATTVGHRAVAGLIGAAIAALVVLLISRVSRDPLTLVLVGVGVTFTLQAATNMLSLYSSDTLEGLRRWTVGSTAGRGMDDVLMAAVGLALGALCAALAARPLDLLAMGEDAARSLGGSPARARLLAAAAVVILAGSATATVGLVTFVGFAVPHLLRPVTGPGLTRLLVPTAVVGGAATLLADIVGRFVLQPNELEMSIVLAIGCAPIMVAAVRRRRGISGSKDAEVAV</sequence>
<dbReference type="GO" id="GO:0022857">
    <property type="term" value="F:transmembrane transporter activity"/>
    <property type="evidence" value="ECO:0007669"/>
    <property type="project" value="InterPro"/>
</dbReference>
<comment type="similarity">
    <text evidence="2">Belongs to the binding-protein-dependent transport system permease family. FecCD subfamily.</text>
</comment>
<dbReference type="Gene3D" id="1.10.3470.10">
    <property type="entry name" value="ABC transporter involved in vitamin B12 uptake, BtuC"/>
    <property type="match status" value="1"/>
</dbReference>
<name>A0A095YD14_9MICC</name>
<keyword evidence="5 8" id="KW-0812">Transmembrane</keyword>
<evidence type="ECO:0000256" key="7">
    <source>
        <dbReference type="ARBA" id="ARBA00023136"/>
    </source>
</evidence>
<protein>
    <submittedName>
        <fullName evidence="9">Membrane protein</fullName>
    </submittedName>
</protein>
<dbReference type="Pfam" id="PF01032">
    <property type="entry name" value="FecCD"/>
    <property type="match status" value="1"/>
</dbReference>
<evidence type="ECO:0000256" key="6">
    <source>
        <dbReference type="ARBA" id="ARBA00022989"/>
    </source>
</evidence>
<comment type="subcellular location">
    <subcellularLocation>
        <location evidence="1">Cell membrane</location>
        <topology evidence="1">Multi-pass membrane protein</topology>
    </subcellularLocation>
</comment>
<feature type="transmembrane region" description="Helical" evidence="8">
    <location>
        <begin position="174"/>
        <end position="195"/>
    </location>
</feature>
<dbReference type="PANTHER" id="PTHR30472:SF1">
    <property type="entry name" value="FE(3+) DICITRATE TRANSPORT SYSTEM PERMEASE PROTEIN FECC-RELATED"/>
    <property type="match status" value="1"/>
</dbReference>
<keyword evidence="7 8" id="KW-0472">Membrane</keyword>
<evidence type="ECO:0000256" key="4">
    <source>
        <dbReference type="ARBA" id="ARBA00022475"/>
    </source>
</evidence>
<evidence type="ECO:0000256" key="8">
    <source>
        <dbReference type="SAM" id="Phobius"/>
    </source>
</evidence>
<dbReference type="InterPro" id="IPR000522">
    <property type="entry name" value="ABC_transptr_permease_BtuC"/>
</dbReference>
<evidence type="ECO:0000256" key="1">
    <source>
        <dbReference type="ARBA" id="ARBA00004651"/>
    </source>
</evidence>
<feature type="transmembrane region" description="Helical" evidence="8">
    <location>
        <begin position="147"/>
        <end position="168"/>
    </location>
</feature>
<reference evidence="9 10" key="1">
    <citation type="submission" date="2014-07" db="EMBL/GenBank/DDBJ databases">
        <authorList>
            <person name="McCorrison J."/>
            <person name="Sanka R."/>
            <person name="Torralba M."/>
            <person name="Gillis M."/>
            <person name="Haft D.H."/>
            <person name="Methe B."/>
            <person name="Sutton G."/>
            <person name="Nelson K.E."/>
        </authorList>
    </citation>
    <scope>NUCLEOTIDE SEQUENCE [LARGE SCALE GENOMIC DNA]</scope>
    <source>
        <strain evidence="9 10">DNF00011</strain>
    </source>
</reference>
<dbReference type="CDD" id="cd06550">
    <property type="entry name" value="TM_ABC_iron-siderophores_like"/>
    <property type="match status" value="1"/>
</dbReference>
<evidence type="ECO:0000313" key="9">
    <source>
        <dbReference type="EMBL" id="KGF20300.1"/>
    </source>
</evidence>
<dbReference type="AlphaFoldDB" id="A0A095YD14"/>
<evidence type="ECO:0000256" key="3">
    <source>
        <dbReference type="ARBA" id="ARBA00022448"/>
    </source>
</evidence>